<dbReference type="EMBL" id="AP025028">
    <property type="protein sequence ID" value="BDA78942.1"/>
    <property type="molecule type" value="Genomic_DNA"/>
</dbReference>
<organism evidence="1 2">
    <name type="scientific">Leptospira kobayashii</name>
    <dbReference type="NCBI Taxonomy" id="1917830"/>
    <lineage>
        <taxon>Bacteria</taxon>
        <taxon>Pseudomonadati</taxon>
        <taxon>Spirochaetota</taxon>
        <taxon>Spirochaetia</taxon>
        <taxon>Leptospirales</taxon>
        <taxon>Leptospiraceae</taxon>
        <taxon>Leptospira</taxon>
    </lineage>
</organism>
<keyword evidence="2" id="KW-1185">Reference proteome</keyword>
<protein>
    <submittedName>
        <fullName evidence="1">Uncharacterized protein</fullName>
    </submittedName>
</protein>
<evidence type="ECO:0000313" key="1">
    <source>
        <dbReference type="EMBL" id="BDA78942.1"/>
    </source>
</evidence>
<evidence type="ECO:0000313" key="2">
    <source>
        <dbReference type="Proteomes" id="UP000245263"/>
    </source>
</evidence>
<accession>A0ABM7UJI6</accession>
<dbReference type="Proteomes" id="UP000245263">
    <property type="component" value="Chromosome 1"/>
</dbReference>
<sequence>MDSLFLSPLQKKEIWDFTSVTQIHTSFLAFLTLRSFLSFEENGIPLTLTGLPRIWKSYLSKTNYLQINPFLTTDDFVPSLIGEREEESHEKDFSFGSSWKHSLRWEYSGAGKKVVFFCASGKDKEESTSLSELLSQFLIDSQKTDRLTRAYIRKETSSYLYLQSPEQIHPRVFFRETQNIHSPFLLFIAELTPA</sequence>
<gene>
    <name evidence="1" type="ORF">LPTSP3_g18720</name>
</gene>
<dbReference type="NCBIfam" id="NF047692">
    <property type="entry name" value="LIC11631_fam"/>
    <property type="match status" value="1"/>
</dbReference>
<proteinExistence type="predicted"/>
<name>A0ABM7UJI6_9LEPT</name>
<reference evidence="1 2" key="1">
    <citation type="submission" date="2021-08" db="EMBL/GenBank/DDBJ databases">
        <title>Complete genome sequence of Leptospira kobayashii strain E30.</title>
        <authorList>
            <person name="Nakao R."/>
            <person name="Nakamura S."/>
            <person name="Masuzawa T."/>
            <person name="Koizumi N."/>
        </authorList>
    </citation>
    <scope>NUCLEOTIDE SEQUENCE [LARGE SCALE GENOMIC DNA]</scope>
    <source>
        <strain evidence="1 2">E30</strain>
    </source>
</reference>